<dbReference type="HAMAP" id="MF_01139">
    <property type="entry name" value="ISPT"/>
    <property type="match status" value="1"/>
</dbReference>
<feature type="binding site" evidence="2">
    <location>
        <position position="79"/>
    </location>
    <ligand>
        <name>substrate</name>
    </ligand>
</feature>
<protein>
    <recommendedName>
        <fullName evidence="2">Ditrans,polycis-undecaprenyl-diphosphate synthase ((2E,6E)-farnesyl-diphosphate specific)</fullName>
        <ecNumber evidence="2">2.5.1.31</ecNumber>
    </recommendedName>
    <alternativeName>
        <fullName evidence="2">Ditrans,polycis-undecaprenylcistransferase</fullName>
    </alternativeName>
    <alternativeName>
        <fullName evidence="2">Undecaprenyl diphosphate synthase</fullName>
        <shortName evidence="2">UDS</shortName>
    </alternativeName>
    <alternativeName>
        <fullName evidence="2">Undecaprenyl pyrophosphate synthase</fullName>
        <shortName evidence="2">UPP synthase</shortName>
    </alternativeName>
</protein>
<dbReference type="Gene3D" id="3.40.1180.10">
    <property type="entry name" value="Decaprenyl diphosphate synthase-like"/>
    <property type="match status" value="1"/>
</dbReference>
<dbReference type="GO" id="GO:0008360">
    <property type="term" value="P:regulation of cell shape"/>
    <property type="evidence" value="ECO:0007669"/>
    <property type="project" value="UniProtKB-KW"/>
</dbReference>
<evidence type="ECO:0000313" key="4">
    <source>
        <dbReference type="Proteomes" id="UP000631300"/>
    </source>
</evidence>
<evidence type="ECO:0000313" key="3">
    <source>
        <dbReference type="EMBL" id="GGW73181.1"/>
    </source>
</evidence>
<feature type="binding site" evidence="2">
    <location>
        <position position="30"/>
    </location>
    <ligand>
        <name>Mg(2+)</name>
        <dbReference type="ChEBI" id="CHEBI:18420"/>
    </ligand>
</feature>
<feature type="binding site" evidence="2">
    <location>
        <begin position="75"/>
        <end position="77"/>
    </location>
    <ligand>
        <name>substrate</name>
    </ligand>
</feature>
<sequence>MIGKRSPIKNDTVNVAGETAGPRHVAIIMDGNGRWAQKKGKLRTFGHRAGVESVRAVVRFARKAGIESLTLFAFSSENWKRPEEEVSVLMDLFNLVLNNEAKRLNKNGVRLKVIGDLDAFDTKLVEKIRKAEAMTADNDALVLNIAANYGGRWDIVNAAKSLADEVSQGKLSVDNIDEATFNQFTSTAALPELDLLIRTGGEHRISNFLLWQCAYAELFFTDVLWPDFNEDVFQQAVDDYNVRQRRFGLTGEQVASAGN</sequence>
<dbReference type="PROSITE" id="PS01066">
    <property type="entry name" value="UPP_SYNTHASE"/>
    <property type="match status" value="1"/>
</dbReference>
<keyword evidence="1 2" id="KW-0808">Transferase</keyword>
<dbReference type="AlphaFoldDB" id="A0A918JBP4"/>
<reference evidence="3" key="2">
    <citation type="submission" date="2020-09" db="EMBL/GenBank/DDBJ databases">
        <authorList>
            <person name="Sun Q."/>
            <person name="Kim S."/>
        </authorList>
    </citation>
    <scope>NUCLEOTIDE SEQUENCE</scope>
    <source>
        <strain evidence="3">KCTC 22164</strain>
    </source>
</reference>
<comment type="function">
    <text evidence="2">Catalyzes the sequential condensation of isopentenyl diphosphate (IPP) with (2E,6E)-farnesyl diphosphate (E,E-FPP) to yield (2Z,6Z,10Z,14Z,18Z,22Z,26Z,30Z,34E,38E)-undecaprenyl diphosphate (di-trans,octa-cis-UPP). UPP is the precursor of glycosyl carrier lipid in the biosynthesis of bacterial cell wall polysaccharide components such as peptidoglycan and lipopolysaccharide.</text>
</comment>
<accession>A0A918JBP4</accession>
<feature type="active site" description="Proton acceptor" evidence="2">
    <location>
        <position position="78"/>
    </location>
</feature>
<dbReference type="NCBIfam" id="TIGR00055">
    <property type="entry name" value="uppS"/>
    <property type="match status" value="1"/>
</dbReference>
<dbReference type="Proteomes" id="UP000631300">
    <property type="component" value="Unassembled WGS sequence"/>
</dbReference>
<feature type="active site" evidence="2">
    <location>
        <position position="30"/>
    </location>
</feature>
<dbReference type="Pfam" id="PF01255">
    <property type="entry name" value="Prenyltransf"/>
    <property type="match status" value="1"/>
</dbReference>
<comment type="catalytic activity">
    <reaction evidence="2">
        <text>8 isopentenyl diphosphate + (2E,6E)-farnesyl diphosphate = di-trans,octa-cis-undecaprenyl diphosphate + 8 diphosphate</text>
        <dbReference type="Rhea" id="RHEA:27551"/>
        <dbReference type="ChEBI" id="CHEBI:33019"/>
        <dbReference type="ChEBI" id="CHEBI:58405"/>
        <dbReference type="ChEBI" id="CHEBI:128769"/>
        <dbReference type="ChEBI" id="CHEBI:175763"/>
        <dbReference type="EC" id="2.5.1.31"/>
    </reaction>
</comment>
<dbReference type="InterPro" id="IPR001441">
    <property type="entry name" value="UPP_synth-like"/>
</dbReference>
<feature type="binding site" evidence="2">
    <location>
        <position position="47"/>
    </location>
    <ligand>
        <name>substrate</name>
    </ligand>
</feature>
<dbReference type="InterPro" id="IPR036424">
    <property type="entry name" value="UPP_synth-like_sf"/>
</dbReference>
<dbReference type="RefSeq" id="WP_189403126.1">
    <property type="nucleotide sequence ID" value="NZ_BMXP01000001.1"/>
</dbReference>
<dbReference type="FunFam" id="3.40.1180.10:FF:000001">
    <property type="entry name" value="(2E,6E)-farnesyl-diphosphate-specific ditrans,polycis-undecaprenyl-diphosphate synthase"/>
    <property type="match status" value="1"/>
</dbReference>
<keyword evidence="2" id="KW-0573">Peptidoglycan synthesis</keyword>
<dbReference type="CDD" id="cd00475">
    <property type="entry name" value="Cis_IPPS"/>
    <property type="match status" value="1"/>
</dbReference>
<gene>
    <name evidence="2 3" type="primary">uppS</name>
    <name evidence="3" type="ORF">GCM10007391_00930</name>
</gene>
<dbReference type="GO" id="GO:0016094">
    <property type="term" value="P:polyprenol biosynthetic process"/>
    <property type="evidence" value="ECO:0007669"/>
    <property type="project" value="TreeGrafter"/>
</dbReference>
<keyword evidence="2" id="KW-0961">Cell wall biogenesis/degradation</keyword>
<feature type="binding site" evidence="2">
    <location>
        <position position="198"/>
    </location>
    <ligand>
        <name>substrate</name>
    </ligand>
</feature>
<comment type="similarity">
    <text evidence="2">Belongs to the UPP synthase family.</text>
</comment>
<feature type="binding site" evidence="2">
    <location>
        <position position="217"/>
    </location>
    <ligand>
        <name>Mg(2+)</name>
        <dbReference type="ChEBI" id="CHEBI:18420"/>
    </ligand>
</feature>
<comment type="caution">
    <text evidence="3">The sequence shown here is derived from an EMBL/GenBank/DDBJ whole genome shotgun (WGS) entry which is preliminary data.</text>
</comment>
<feature type="binding site" evidence="2">
    <location>
        <position position="43"/>
    </location>
    <ligand>
        <name>substrate</name>
    </ligand>
</feature>
<feature type="binding site" evidence="2">
    <location>
        <position position="81"/>
    </location>
    <ligand>
        <name>substrate</name>
    </ligand>
</feature>
<comment type="subunit">
    <text evidence="2">Homodimer.</text>
</comment>
<evidence type="ECO:0000256" key="1">
    <source>
        <dbReference type="ARBA" id="ARBA00022679"/>
    </source>
</evidence>
<dbReference type="NCBIfam" id="NF011405">
    <property type="entry name" value="PRK14830.1"/>
    <property type="match status" value="1"/>
</dbReference>
<feature type="binding site" evidence="2">
    <location>
        <position position="35"/>
    </location>
    <ligand>
        <name>substrate</name>
    </ligand>
</feature>
<dbReference type="SUPFAM" id="SSF64005">
    <property type="entry name" value="Undecaprenyl diphosphate synthase"/>
    <property type="match status" value="1"/>
</dbReference>
<comment type="cofactor">
    <cofactor evidence="2">
        <name>Mg(2+)</name>
        <dbReference type="ChEBI" id="CHEBI:18420"/>
    </cofactor>
    <text evidence="2">Binds 2 magnesium ions per subunit.</text>
</comment>
<dbReference type="GO" id="GO:0071555">
    <property type="term" value="P:cell wall organization"/>
    <property type="evidence" value="ECO:0007669"/>
    <property type="project" value="UniProtKB-KW"/>
</dbReference>
<keyword evidence="2" id="KW-0133">Cell shape</keyword>
<feature type="binding site" evidence="2">
    <location>
        <begin position="31"/>
        <end position="34"/>
    </location>
    <ligand>
        <name>substrate</name>
    </ligand>
</feature>
<dbReference type="GO" id="GO:0005829">
    <property type="term" value="C:cytosol"/>
    <property type="evidence" value="ECO:0007669"/>
    <property type="project" value="TreeGrafter"/>
</dbReference>
<dbReference type="GO" id="GO:0008834">
    <property type="term" value="F:ditrans,polycis-undecaprenyl-diphosphate synthase [(2E,6E)-farnesyl-diphosphate specific] activity"/>
    <property type="evidence" value="ECO:0007669"/>
    <property type="project" value="UniProtKB-UniRule"/>
</dbReference>
<keyword evidence="4" id="KW-1185">Reference proteome</keyword>
<dbReference type="GO" id="GO:0000287">
    <property type="term" value="F:magnesium ion binding"/>
    <property type="evidence" value="ECO:0007669"/>
    <property type="project" value="UniProtKB-UniRule"/>
</dbReference>
<dbReference type="PANTHER" id="PTHR10291">
    <property type="entry name" value="DEHYDRODOLICHYL DIPHOSPHATE SYNTHASE FAMILY MEMBER"/>
    <property type="match status" value="1"/>
</dbReference>
<dbReference type="EC" id="2.5.1.31" evidence="2"/>
<keyword evidence="2" id="KW-0460">Magnesium</keyword>
<dbReference type="PANTHER" id="PTHR10291:SF0">
    <property type="entry name" value="DEHYDRODOLICHYL DIPHOSPHATE SYNTHASE 2"/>
    <property type="match status" value="1"/>
</dbReference>
<dbReference type="InterPro" id="IPR018520">
    <property type="entry name" value="UPP_synth-like_CS"/>
</dbReference>
<name>A0A918JBP4_9ALTE</name>
<organism evidence="3 4">
    <name type="scientific">Alteromonas halophila</name>
    <dbReference type="NCBI Taxonomy" id="516698"/>
    <lineage>
        <taxon>Bacteria</taxon>
        <taxon>Pseudomonadati</taxon>
        <taxon>Pseudomonadota</taxon>
        <taxon>Gammaproteobacteria</taxon>
        <taxon>Alteromonadales</taxon>
        <taxon>Alteromonadaceae</taxon>
        <taxon>Alteromonas/Salinimonas group</taxon>
        <taxon>Alteromonas</taxon>
    </lineage>
</organism>
<dbReference type="EMBL" id="BMXP01000001">
    <property type="protein sequence ID" value="GGW73181.1"/>
    <property type="molecule type" value="Genomic_DNA"/>
</dbReference>
<reference evidence="3" key="1">
    <citation type="journal article" date="2014" name="Int. J. Syst. Evol. Microbiol.">
        <title>Complete genome sequence of Corynebacterium casei LMG S-19264T (=DSM 44701T), isolated from a smear-ripened cheese.</title>
        <authorList>
            <consortium name="US DOE Joint Genome Institute (JGI-PGF)"/>
            <person name="Walter F."/>
            <person name="Albersmeier A."/>
            <person name="Kalinowski J."/>
            <person name="Ruckert C."/>
        </authorList>
    </citation>
    <scope>NUCLEOTIDE SEQUENCE</scope>
    <source>
        <strain evidence="3">KCTC 22164</strain>
    </source>
</reference>
<proteinExistence type="inferred from homology"/>
<keyword evidence="2" id="KW-0479">Metal-binding</keyword>
<dbReference type="GO" id="GO:0009252">
    <property type="term" value="P:peptidoglycan biosynthetic process"/>
    <property type="evidence" value="ECO:0007669"/>
    <property type="project" value="UniProtKB-UniRule"/>
</dbReference>
<evidence type="ECO:0000256" key="2">
    <source>
        <dbReference type="HAMAP-Rule" id="MF_01139"/>
    </source>
</evidence>
<feature type="binding site" evidence="2">
    <location>
        <begin position="204"/>
        <end position="206"/>
    </location>
    <ligand>
        <name>substrate</name>
    </ligand>
</feature>